<evidence type="ECO:0008006" key="3">
    <source>
        <dbReference type="Google" id="ProtNLM"/>
    </source>
</evidence>
<evidence type="ECO:0000313" key="2">
    <source>
        <dbReference type="Proteomes" id="UP000190641"/>
    </source>
</evidence>
<comment type="caution">
    <text evidence="1">The sequence shown here is derived from an EMBL/GenBank/DDBJ whole genome shotgun (WGS) entry which is preliminary data.</text>
</comment>
<gene>
    <name evidence="1" type="ORF">BLX06_23520</name>
</gene>
<protein>
    <recommendedName>
        <fullName evidence="3">Sulfotransferase family protein</fullName>
    </recommendedName>
</protein>
<reference evidence="1 2" key="1">
    <citation type="submission" date="2017-01" db="EMBL/GenBank/DDBJ databases">
        <title>Bacillus cereus isolates.</title>
        <authorList>
            <person name="Beno S.M."/>
        </authorList>
    </citation>
    <scope>NUCLEOTIDE SEQUENCE [LARGE SCALE GENOMIC DNA]</scope>
    <source>
        <strain evidence="1 2">FSL K6-1030</strain>
    </source>
</reference>
<dbReference type="AlphaFoldDB" id="A0A9X6BC04"/>
<dbReference type="Gene3D" id="3.40.50.300">
    <property type="entry name" value="P-loop containing nucleotide triphosphate hydrolases"/>
    <property type="match status" value="1"/>
</dbReference>
<dbReference type="Proteomes" id="UP000190641">
    <property type="component" value="Unassembled WGS sequence"/>
</dbReference>
<dbReference type="EMBL" id="MUAU01000106">
    <property type="protein sequence ID" value="OOR72683.1"/>
    <property type="molecule type" value="Genomic_DNA"/>
</dbReference>
<sequence>MNETSELIVFVHIAKTGGTTLRDILDKQYGPDSLSIYADPSVPDLNSKEKILNRVLSHIHTAKSISGHFSYGMKYNHIIQEPLLASINTSRNIAHITMLREPVEHILSLYHHYKRNNFFSMHMQTPTVDLETFIKQKLYYPNYQTLRVSGADFPDLDIAKYNIVNHFSIAGITDMYNESLFLMKERFNWKDMKYQKLNQFVNSDLKKDISNELVNLIILDNKLDFKLYMFTKQLLKQKIAALNICKQQELREFSPFT</sequence>
<dbReference type="InterPro" id="IPR027417">
    <property type="entry name" value="P-loop_NTPase"/>
</dbReference>
<proteinExistence type="predicted"/>
<organism evidence="1 2">
    <name type="scientific">Bacillus cereus</name>
    <dbReference type="NCBI Taxonomy" id="1396"/>
    <lineage>
        <taxon>Bacteria</taxon>
        <taxon>Bacillati</taxon>
        <taxon>Bacillota</taxon>
        <taxon>Bacilli</taxon>
        <taxon>Bacillales</taxon>
        <taxon>Bacillaceae</taxon>
        <taxon>Bacillus</taxon>
        <taxon>Bacillus cereus group</taxon>
    </lineage>
</organism>
<dbReference type="PANTHER" id="PTHR32301:SF6">
    <property type="entry name" value="GOLVESIN-RELATED"/>
    <property type="match status" value="1"/>
</dbReference>
<accession>A0A9X6BC04</accession>
<dbReference type="RefSeq" id="WP_078187192.1">
    <property type="nucleotide sequence ID" value="NZ_MUAU01000106.1"/>
</dbReference>
<dbReference type="SUPFAM" id="SSF52540">
    <property type="entry name" value="P-loop containing nucleoside triphosphate hydrolases"/>
    <property type="match status" value="1"/>
</dbReference>
<dbReference type="PANTHER" id="PTHR32301">
    <property type="entry name" value="COUNTIN RECEPTOR CNR3-RELATED"/>
    <property type="match status" value="1"/>
</dbReference>
<name>A0A9X6BC04_BACCE</name>
<dbReference type="InterPro" id="IPR053259">
    <property type="entry name" value="Golvesin-related_Golgi"/>
</dbReference>
<evidence type="ECO:0000313" key="1">
    <source>
        <dbReference type="EMBL" id="OOR72683.1"/>
    </source>
</evidence>